<organism evidence="2 3">
    <name type="scientific">Phreatobacter cathodiphilus</name>
    <dbReference type="NCBI Taxonomy" id="1868589"/>
    <lineage>
        <taxon>Bacteria</taxon>
        <taxon>Pseudomonadati</taxon>
        <taxon>Pseudomonadota</taxon>
        <taxon>Alphaproteobacteria</taxon>
        <taxon>Hyphomicrobiales</taxon>
        <taxon>Phreatobacteraceae</taxon>
        <taxon>Phreatobacter</taxon>
    </lineage>
</organism>
<feature type="transmembrane region" description="Helical" evidence="1">
    <location>
        <begin position="50"/>
        <end position="67"/>
    </location>
</feature>
<feature type="transmembrane region" description="Helical" evidence="1">
    <location>
        <begin position="333"/>
        <end position="355"/>
    </location>
</feature>
<name>A0A2S0N827_9HYPH</name>
<keyword evidence="3" id="KW-1185">Reference proteome</keyword>
<dbReference type="PANTHER" id="PTHR38592">
    <property type="entry name" value="BLL4819 PROTEIN"/>
    <property type="match status" value="1"/>
</dbReference>
<keyword evidence="1" id="KW-0472">Membrane</keyword>
<protein>
    <recommendedName>
        <fullName evidence="4">OpgC domain-containing protein</fullName>
    </recommendedName>
</protein>
<dbReference type="PANTHER" id="PTHR38592:SF3">
    <property type="entry name" value="BLL4819 PROTEIN"/>
    <property type="match status" value="1"/>
</dbReference>
<sequence>MTTPPKRPRDPRLDVFRGLCMLIIFVAHMPQNPWLAWIPARFGFSSATELFVFGSGFASAMAFGRSYGTAGFGPASLKIVQRIWQLYWAHLALFVALAGITVLLAPAESHAMRALAHVFAAPAQALGALVTLTYVPMLLDILPLYMVVLALVPVMMAARRLHPAAPFALSTALYLAALVLGLAMPGRSGSAGHWFFNPFAWQVLFFLGFAIGLGWWRPPALGRPRLVAASAAIVLVSVPFNFWGFTDAYPALVDWQTALLPLNTWTNVHPVRIVHFLALTYLVLSLLERARWLMETRGAAVLTLVGTQSLPAFLACTALAWTGGIALDVFGDAPGPVAVVNLAGLAGIVAAAWLARLFKSEPWAKPATAKARPEAPARTLAPERC</sequence>
<proteinExistence type="predicted"/>
<dbReference type="Proteomes" id="UP000237889">
    <property type="component" value="Chromosome"/>
</dbReference>
<feature type="transmembrane region" description="Helical" evidence="1">
    <location>
        <begin position="15"/>
        <end position="38"/>
    </location>
</feature>
<feature type="transmembrane region" description="Helical" evidence="1">
    <location>
        <begin position="114"/>
        <end position="135"/>
    </location>
</feature>
<feature type="transmembrane region" description="Helical" evidence="1">
    <location>
        <begin position="87"/>
        <end position="107"/>
    </location>
</feature>
<dbReference type="RefSeq" id="WP_106747615.1">
    <property type="nucleotide sequence ID" value="NZ_CP027668.1"/>
</dbReference>
<keyword evidence="1" id="KW-1133">Transmembrane helix</keyword>
<dbReference type="PIRSF" id="PIRSF028704">
    <property type="entry name" value="UPC028704"/>
    <property type="match status" value="1"/>
</dbReference>
<reference evidence="2 3" key="1">
    <citation type="submission" date="2018-03" db="EMBL/GenBank/DDBJ databases">
        <title>Genome sequencing of Phreatobacter sp.</title>
        <authorList>
            <person name="Kim S.-J."/>
            <person name="Heo J."/>
            <person name="Kwon S.-W."/>
        </authorList>
    </citation>
    <scope>NUCLEOTIDE SEQUENCE [LARGE SCALE GENOMIC DNA]</scope>
    <source>
        <strain evidence="2 3">S-12</strain>
    </source>
</reference>
<dbReference type="Pfam" id="PF10129">
    <property type="entry name" value="OpgC_C"/>
    <property type="match status" value="1"/>
</dbReference>
<evidence type="ECO:0008006" key="4">
    <source>
        <dbReference type="Google" id="ProtNLM"/>
    </source>
</evidence>
<feature type="transmembrane region" description="Helical" evidence="1">
    <location>
        <begin position="299"/>
        <end position="321"/>
    </location>
</feature>
<evidence type="ECO:0000313" key="2">
    <source>
        <dbReference type="EMBL" id="AVO44285.1"/>
    </source>
</evidence>
<feature type="transmembrane region" description="Helical" evidence="1">
    <location>
        <begin position="269"/>
        <end position="287"/>
    </location>
</feature>
<accession>A0A2S0N827</accession>
<gene>
    <name evidence="2" type="ORF">C6569_03935</name>
</gene>
<evidence type="ECO:0000256" key="1">
    <source>
        <dbReference type="SAM" id="Phobius"/>
    </source>
</evidence>
<dbReference type="OrthoDB" id="9775975at2"/>
<feature type="transmembrane region" description="Helical" evidence="1">
    <location>
        <begin position="141"/>
        <end position="158"/>
    </location>
</feature>
<dbReference type="InterPro" id="IPR014550">
    <property type="entry name" value="UCP028704_OpgC"/>
</dbReference>
<evidence type="ECO:0000313" key="3">
    <source>
        <dbReference type="Proteomes" id="UP000237889"/>
    </source>
</evidence>
<dbReference type="KEGG" id="phr:C6569_03935"/>
<dbReference type="AlphaFoldDB" id="A0A2S0N827"/>
<feature type="transmembrane region" description="Helical" evidence="1">
    <location>
        <begin position="165"/>
        <end position="183"/>
    </location>
</feature>
<feature type="transmembrane region" description="Helical" evidence="1">
    <location>
        <begin position="195"/>
        <end position="214"/>
    </location>
</feature>
<keyword evidence="1" id="KW-0812">Transmembrane</keyword>
<dbReference type="EMBL" id="CP027668">
    <property type="protein sequence ID" value="AVO44285.1"/>
    <property type="molecule type" value="Genomic_DNA"/>
</dbReference>
<feature type="transmembrane region" description="Helical" evidence="1">
    <location>
        <begin position="226"/>
        <end position="245"/>
    </location>
</feature>